<feature type="domain" description="Methionyl/Valyl/Leucyl/Isoleucyl-tRNA synthetase anticodon-binding" evidence="12">
    <location>
        <begin position="720"/>
        <end position="842"/>
    </location>
</feature>
<dbReference type="Pfam" id="PF00133">
    <property type="entry name" value="tRNA-synt_1"/>
    <property type="match status" value="2"/>
</dbReference>
<dbReference type="FunFam" id="1.10.730.10:FF:000002">
    <property type="entry name" value="Leucine--tRNA ligase"/>
    <property type="match status" value="1"/>
</dbReference>
<name>I4YYZ3_9HYPH</name>
<dbReference type="PRINTS" id="PR00985">
    <property type="entry name" value="TRNASYNTHLEU"/>
</dbReference>
<feature type="binding site" evidence="9">
    <location>
        <position position="640"/>
    </location>
    <ligand>
        <name>ATP</name>
        <dbReference type="ChEBI" id="CHEBI:30616"/>
    </ligand>
</feature>
<evidence type="ECO:0000259" key="13">
    <source>
        <dbReference type="Pfam" id="PF09334"/>
    </source>
</evidence>
<feature type="domain" description="Aminoacyl-tRNA synthetase class Ia" evidence="11">
    <location>
        <begin position="438"/>
        <end position="595"/>
    </location>
</feature>
<dbReference type="GO" id="GO:0002161">
    <property type="term" value="F:aminoacyl-tRNA deacylase activity"/>
    <property type="evidence" value="ECO:0007669"/>
    <property type="project" value="InterPro"/>
</dbReference>
<evidence type="ECO:0000256" key="2">
    <source>
        <dbReference type="ARBA" id="ARBA00022490"/>
    </source>
</evidence>
<protein>
    <recommendedName>
        <fullName evidence="9">Leucine--tRNA ligase</fullName>
        <ecNumber evidence="9">6.1.1.4</ecNumber>
    </recommendedName>
    <alternativeName>
        <fullName evidence="9">Leucyl-tRNA synthetase</fullName>
        <shortName evidence="9">LeuRS</shortName>
    </alternativeName>
</protein>
<dbReference type="SUPFAM" id="SSF52374">
    <property type="entry name" value="Nucleotidylyl transferase"/>
    <property type="match status" value="1"/>
</dbReference>
<evidence type="ECO:0000313" key="15">
    <source>
        <dbReference type="EMBL" id="EIM29185.1"/>
    </source>
</evidence>
<dbReference type="InterPro" id="IPR014729">
    <property type="entry name" value="Rossmann-like_a/b/a_fold"/>
</dbReference>
<comment type="catalytic activity">
    <reaction evidence="8 9">
        <text>tRNA(Leu) + L-leucine + ATP = L-leucyl-tRNA(Leu) + AMP + diphosphate</text>
        <dbReference type="Rhea" id="RHEA:11688"/>
        <dbReference type="Rhea" id="RHEA-COMP:9613"/>
        <dbReference type="Rhea" id="RHEA-COMP:9622"/>
        <dbReference type="ChEBI" id="CHEBI:30616"/>
        <dbReference type="ChEBI" id="CHEBI:33019"/>
        <dbReference type="ChEBI" id="CHEBI:57427"/>
        <dbReference type="ChEBI" id="CHEBI:78442"/>
        <dbReference type="ChEBI" id="CHEBI:78494"/>
        <dbReference type="ChEBI" id="CHEBI:456215"/>
        <dbReference type="EC" id="6.1.1.4"/>
    </reaction>
</comment>
<dbReference type="InterPro" id="IPR002300">
    <property type="entry name" value="aa-tRNA-synth_Ia"/>
</dbReference>
<dbReference type="InterPro" id="IPR009080">
    <property type="entry name" value="tRNAsynth_Ia_anticodon-bd"/>
</dbReference>
<evidence type="ECO:0000256" key="8">
    <source>
        <dbReference type="ARBA" id="ARBA00047469"/>
    </source>
</evidence>
<evidence type="ECO:0000256" key="3">
    <source>
        <dbReference type="ARBA" id="ARBA00022598"/>
    </source>
</evidence>
<dbReference type="GO" id="GO:0006429">
    <property type="term" value="P:leucyl-tRNA aminoacylation"/>
    <property type="evidence" value="ECO:0007669"/>
    <property type="project" value="UniProtKB-UniRule"/>
</dbReference>
<organism evidence="15 16">
    <name type="scientific">Microvirga lotononidis</name>
    <dbReference type="NCBI Taxonomy" id="864069"/>
    <lineage>
        <taxon>Bacteria</taxon>
        <taxon>Pseudomonadati</taxon>
        <taxon>Pseudomonadota</taxon>
        <taxon>Alphaproteobacteria</taxon>
        <taxon>Hyphomicrobiales</taxon>
        <taxon>Methylobacteriaceae</taxon>
        <taxon>Microvirga</taxon>
    </lineage>
</organism>
<evidence type="ECO:0000256" key="1">
    <source>
        <dbReference type="ARBA" id="ARBA00005594"/>
    </source>
</evidence>
<keyword evidence="6 9" id="KW-0648">Protein biosynthesis</keyword>
<dbReference type="Pfam" id="PF13603">
    <property type="entry name" value="tRNA-synt_1_2"/>
    <property type="match status" value="1"/>
</dbReference>
<evidence type="ECO:0000259" key="14">
    <source>
        <dbReference type="Pfam" id="PF13603"/>
    </source>
</evidence>
<dbReference type="InterPro" id="IPR002302">
    <property type="entry name" value="Leu-tRNA-ligase"/>
</dbReference>
<feature type="domain" description="Leucyl-tRNA synthetase editing" evidence="14">
    <location>
        <begin position="229"/>
        <end position="419"/>
    </location>
</feature>
<comment type="subcellular location">
    <subcellularLocation>
        <location evidence="9">Cytoplasm</location>
    </subcellularLocation>
</comment>
<evidence type="ECO:0000256" key="6">
    <source>
        <dbReference type="ARBA" id="ARBA00022917"/>
    </source>
</evidence>
<dbReference type="CDD" id="cd07958">
    <property type="entry name" value="Anticodon_Ia_Leu_BEm"/>
    <property type="match status" value="1"/>
</dbReference>
<dbReference type="FunFam" id="3.40.50.620:FF:000003">
    <property type="entry name" value="Leucine--tRNA ligase"/>
    <property type="match status" value="1"/>
</dbReference>
<keyword evidence="7 9" id="KW-0030">Aminoacyl-tRNA synthetase</keyword>
<dbReference type="Pfam" id="PF09334">
    <property type="entry name" value="tRNA-synt_1g"/>
    <property type="match status" value="1"/>
</dbReference>
<reference evidence="15 16" key="1">
    <citation type="submission" date="2012-02" db="EMBL/GenBank/DDBJ databases">
        <title>Improved High-Quality Draft sequence of Microvirga sp. WSM3557.</title>
        <authorList>
            <consortium name="US DOE Joint Genome Institute"/>
            <person name="Lucas S."/>
            <person name="Han J."/>
            <person name="Lapidus A."/>
            <person name="Cheng J.-F."/>
            <person name="Goodwin L."/>
            <person name="Pitluck S."/>
            <person name="Peters L."/>
            <person name="Zhang X."/>
            <person name="Detter J.C."/>
            <person name="Han C."/>
            <person name="Tapia R."/>
            <person name="Land M."/>
            <person name="Hauser L."/>
            <person name="Kyrpides N."/>
            <person name="Ivanova N."/>
            <person name="Pagani I."/>
            <person name="Brau L."/>
            <person name="Yates R."/>
            <person name="O'Hara G."/>
            <person name="Rui T."/>
            <person name="Howieson J."/>
            <person name="Reeve W."/>
            <person name="Woyke T."/>
        </authorList>
    </citation>
    <scope>NUCLEOTIDE SEQUENCE [LARGE SCALE GENOMIC DNA]</scope>
    <source>
        <strain evidence="15 16">WSM3557</strain>
    </source>
</reference>
<keyword evidence="4 9" id="KW-0547">Nucleotide-binding</keyword>
<dbReference type="FunFam" id="3.40.50.620:FF:000056">
    <property type="entry name" value="Leucine--tRNA ligase"/>
    <property type="match status" value="1"/>
</dbReference>
<dbReference type="PROSITE" id="PS00178">
    <property type="entry name" value="AA_TRNA_LIGASE_I"/>
    <property type="match status" value="1"/>
</dbReference>
<dbReference type="HOGENOM" id="CLU_004427_0_0_5"/>
<keyword evidence="5 9" id="KW-0067">ATP-binding</keyword>
<evidence type="ECO:0000259" key="12">
    <source>
        <dbReference type="Pfam" id="PF08264"/>
    </source>
</evidence>
<dbReference type="eggNOG" id="COG0495">
    <property type="taxonomic scope" value="Bacteria"/>
</dbReference>
<gene>
    <name evidence="9" type="primary">leuS</name>
    <name evidence="15" type="ORF">MicloDRAFT_00016570</name>
</gene>
<accession>I4YYZ3</accession>
<dbReference type="EMBL" id="JH660641">
    <property type="protein sequence ID" value="EIM29185.1"/>
    <property type="molecule type" value="Genomic_DNA"/>
</dbReference>
<dbReference type="PATRIC" id="fig|864069.3.peg.1837"/>
<keyword evidence="2 9" id="KW-0963">Cytoplasm</keyword>
<dbReference type="PANTHER" id="PTHR43740:SF2">
    <property type="entry name" value="LEUCINE--TRNA LIGASE, MITOCHONDRIAL"/>
    <property type="match status" value="1"/>
</dbReference>
<evidence type="ECO:0000256" key="5">
    <source>
        <dbReference type="ARBA" id="ARBA00022840"/>
    </source>
</evidence>
<evidence type="ECO:0000256" key="10">
    <source>
        <dbReference type="RuleBase" id="RU363035"/>
    </source>
</evidence>
<dbReference type="InterPro" id="IPR001412">
    <property type="entry name" value="aa-tRNA-synth_I_CS"/>
</dbReference>
<evidence type="ECO:0000256" key="7">
    <source>
        <dbReference type="ARBA" id="ARBA00023146"/>
    </source>
</evidence>
<dbReference type="Gene3D" id="3.40.50.620">
    <property type="entry name" value="HUPs"/>
    <property type="match status" value="2"/>
</dbReference>
<dbReference type="STRING" id="864069.MicloDRAFT_00016570"/>
<keyword evidence="16" id="KW-1185">Reference proteome</keyword>
<dbReference type="Gene3D" id="1.10.730.10">
    <property type="entry name" value="Isoleucyl-tRNA Synthetase, Domain 1"/>
    <property type="match status" value="2"/>
</dbReference>
<dbReference type="SUPFAM" id="SSF47323">
    <property type="entry name" value="Anticodon-binding domain of a subclass of class I aminoacyl-tRNA synthetases"/>
    <property type="match status" value="1"/>
</dbReference>
<sequence precursor="true">MTDVTRKMRPERYNAKEAELKWRQVWNDRDLFKTNNDDPRPKYYVLEMFPYPSGRIHMGHVRNYTMGDVVARYKRAKGFNVLHPMGWDAFGMPAENAAMQNKVHPKEWTYANIATMRAQLQSMGLSLDWSREIATCDPSYYKHQQRMFLDFLEKGLVDRKTAKVNWDPVDHTVLANEQVIDGRGWRSGALVEQRELTQWFLKITDFAQDLDDRLDSLDRWPEKVRLMQRNWIGRSEGLLVRFALKPDTVPNGETELQIYTTRPDTLFGAKFMAVAPDHPLAKAAAEKNPELAAFIEETKRMGTAQETIDKAEKLGFDTGVRAEHPFDPNWTLPVYVANFILMEYGTGAIFGCPAHDQRDLDFVNKYGLGNTPVVCPPDVDPASFVVTDVAYDGDGRMINSRFLDGMTIAEAKEEVARRLENETRGNRPVAERKVNFRLRDWGISRQRYWGCPIPIIHCDACGVVPVPKNQLPVELPEDVSFDVPGNPLDRHPTWKHVDCPQCGAKARRETDTMDTFVDSSWYFARFTDPTLTNEPTDRATVDAWLPVDQYIGGIEHAILHLLYSRFFTRAMRETGHAGLDEPFAGLFTQGMVVHETYKDANGGWVLPSDVRFETQGNTRKAFHVETGAPIEIGSIEKMSKSKKNTVDPDEIIASYGADTARWFMLSDSPPERDVIWTEEGVQGAGRFVQRVWRLIGDIAERIGSPDGAAGDGPIALAVRKAAHKALAAVEDDVERLRFNRCVAHLYELANALQDLSNQAKAGNEPGSGAAFAEAGRIFVQLLAPMMPHLAEECWESLSQPGLVSDAAWPVLDRSLLVEDTVTLPVQVNGKKRADVTVARDADQATVEAAVLSLEAVQKAMEGKPARKIIVVPQRIVNVVA</sequence>
<evidence type="ECO:0000256" key="9">
    <source>
        <dbReference type="HAMAP-Rule" id="MF_00049"/>
    </source>
</evidence>
<feature type="short sequence motif" description="'KMSKS' region" evidence="9">
    <location>
        <begin position="637"/>
        <end position="641"/>
    </location>
</feature>
<dbReference type="NCBIfam" id="TIGR00396">
    <property type="entry name" value="leuS_bact"/>
    <property type="match status" value="1"/>
</dbReference>
<dbReference type="SUPFAM" id="SSF50677">
    <property type="entry name" value="ValRS/IleRS/LeuRS editing domain"/>
    <property type="match status" value="1"/>
</dbReference>
<dbReference type="AlphaFoldDB" id="I4YYZ3"/>
<evidence type="ECO:0000256" key="4">
    <source>
        <dbReference type="ARBA" id="ARBA00022741"/>
    </source>
</evidence>
<evidence type="ECO:0000259" key="11">
    <source>
        <dbReference type="Pfam" id="PF00133"/>
    </source>
</evidence>
<dbReference type="Proteomes" id="UP000003947">
    <property type="component" value="Unassembled WGS sequence"/>
</dbReference>
<dbReference type="GO" id="GO:0004823">
    <property type="term" value="F:leucine-tRNA ligase activity"/>
    <property type="evidence" value="ECO:0007669"/>
    <property type="project" value="UniProtKB-UniRule"/>
</dbReference>
<dbReference type="InterPro" id="IPR013155">
    <property type="entry name" value="M/V/L/I-tRNA-synth_anticd-bd"/>
</dbReference>
<dbReference type="HAMAP" id="MF_00049_B">
    <property type="entry name" value="Leu_tRNA_synth_B"/>
    <property type="match status" value="1"/>
</dbReference>
<dbReference type="CDD" id="cd00812">
    <property type="entry name" value="LeuRS_core"/>
    <property type="match status" value="1"/>
</dbReference>
<dbReference type="GO" id="GO:0005524">
    <property type="term" value="F:ATP binding"/>
    <property type="evidence" value="ECO:0007669"/>
    <property type="project" value="UniProtKB-UniRule"/>
</dbReference>
<dbReference type="InterPro" id="IPR025709">
    <property type="entry name" value="Leu_tRNA-synth_edit"/>
</dbReference>
<feature type="short sequence motif" description="'HIGH' region" evidence="9">
    <location>
        <begin position="50"/>
        <end position="60"/>
    </location>
</feature>
<dbReference type="Pfam" id="PF08264">
    <property type="entry name" value="Anticodon_1"/>
    <property type="match status" value="1"/>
</dbReference>
<feature type="domain" description="Methionyl/Leucyl tRNA synthetase" evidence="13">
    <location>
        <begin position="45"/>
        <end position="179"/>
    </location>
</feature>
<feature type="domain" description="Aminoacyl-tRNA synthetase class Ia" evidence="11">
    <location>
        <begin position="636"/>
        <end position="675"/>
    </location>
</feature>
<dbReference type="InterPro" id="IPR009008">
    <property type="entry name" value="Val/Leu/Ile-tRNA-synth_edit"/>
</dbReference>
<comment type="similarity">
    <text evidence="1 9 10">Belongs to the class-I aminoacyl-tRNA synthetase family.</text>
</comment>
<dbReference type="InterPro" id="IPR015413">
    <property type="entry name" value="Methionyl/Leucyl_tRNA_Synth"/>
</dbReference>
<keyword evidence="3 9" id="KW-0436">Ligase</keyword>
<dbReference type="Gene3D" id="2.20.28.290">
    <property type="match status" value="1"/>
</dbReference>
<dbReference type="GO" id="GO:0005829">
    <property type="term" value="C:cytosol"/>
    <property type="evidence" value="ECO:0007669"/>
    <property type="project" value="TreeGrafter"/>
</dbReference>
<dbReference type="Gene3D" id="3.10.20.590">
    <property type="match status" value="1"/>
</dbReference>
<dbReference type="PANTHER" id="PTHR43740">
    <property type="entry name" value="LEUCYL-TRNA SYNTHETASE"/>
    <property type="match status" value="1"/>
</dbReference>
<proteinExistence type="inferred from homology"/>
<evidence type="ECO:0000313" key="16">
    <source>
        <dbReference type="Proteomes" id="UP000003947"/>
    </source>
</evidence>
<dbReference type="EC" id="6.1.1.4" evidence="9"/>